<feature type="compositionally biased region" description="Polar residues" evidence="2">
    <location>
        <begin position="509"/>
        <end position="523"/>
    </location>
</feature>
<feature type="compositionally biased region" description="Basic and acidic residues" evidence="2">
    <location>
        <begin position="557"/>
        <end position="567"/>
    </location>
</feature>
<feature type="coiled-coil region" evidence="1">
    <location>
        <begin position="102"/>
        <end position="129"/>
    </location>
</feature>
<reference evidence="3 4" key="1">
    <citation type="submission" date="2024-09" db="EMBL/GenBank/DDBJ databases">
        <title>Rethinking Asexuality: The Enigmatic Case of Functional Sexual Genes in Lepraria (Stereocaulaceae).</title>
        <authorList>
            <person name="Doellman M."/>
            <person name="Sun Y."/>
            <person name="Barcenas-Pena A."/>
            <person name="Lumbsch H.T."/>
            <person name="Grewe F."/>
        </authorList>
    </citation>
    <scope>NUCLEOTIDE SEQUENCE [LARGE SCALE GENOMIC DNA]</scope>
    <source>
        <strain evidence="3 4">Mercado 3170</strain>
    </source>
</reference>
<comment type="caution">
    <text evidence="3">The sequence shown here is derived from an EMBL/GenBank/DDBJ whole genome shotgun (WGS) entry which is preliminary data.</text>
</comment>
<feature type="coiled-coil region" evidence="1">
    <location>
        <begin position="50"/>
        <end position="77"/>
    </location>
</feature>
<evidence type="ECO:0000313" key="3">
    <source>
        <dbReference type="EMBL" id="KAL2046227.1"/>
    </source>
</evidence>
<feature type="region of interest" description="Disordered" evidence="2">
    <location>
        <begin position="503"/>
        <end position="529"/>
    </location>
</feature>
<gene>
    <name evidence="3" type="ORF">N7G274_001674</name>
</gene>
<dbReference type="EMBL" id="JBEFKJ010000004">
    <property type="protein sequence ID" value="KAL2046227.1"/>
    <property type="molecule type" value="Genomic_DNA"/>
</dbReference>
<accession>A0ABR4AKD0</accession>
<evidence type="ECO:0000256" key="1">
    <source>
        <dbReference type="SAM" id="Coils"/>
    </source>
</evidence>
<feature type="region of interest" description="Disordered" evidence="2">
    <location>
        <begin position="557"/>
        <end position="583"/>
    </location>
</feature>
<proteinExistence type="predicted"/>
<dbReference type="Proteomes" id="UP001590950">
    <property type="component" value="Unassembled WGS sequence"/>
</dbReference>
<evidence type="ECO:0000256" key="2">
    <source>
        <dbReference type="SAM" id="MobiDB-lite"/>
    </source>
</evidence>
<organism evidence="3 4">
    <name type="scientific">Stereocaulon virgatum</name>
    <dbReference type="NCBI Taxonomy" id="373712"/>
    <lineage>
        <taxon>Eukaryota</taxon>
        <taxon>Fungi</taxon>
        <taxon>Dikarya</taxon>
        <taxon>Ascomycota</taxon>
        <taxon>Pezizomycotina</taxon>
        <taxon>Lecanoromycetes</taxon>
        <taxon>OSLEUM clade</taxon>
        <taxon>Lecanoromycetidae</taxon>
        <taxon>Lecanorales</taxon>
        <taxon>Lecanorineae</taxon>
        <taxon>Stereocaulaceae</taxon>
        <taxon>Stereocaulon</taxon>
    </lineage>
</organism>
<sequence>MGSIPAHHGYTAFHFPLPYSHENLSPQTYYPEPGDHTAAPTPEHFMSFALVDLSTRLAVLERDYQNCQAENAKKEVVIQYLLHSNVGQGPSEKKVIELGDQVSSLKVRNSELTKDVEQLRNQLQQALDIIFTFSTPIAAGFTAQPAQTKGRDCGEDSKTTSVDLVQKTDLIDLLECVEGSADVKLNGEETTWLEDDYDDVPVDGGEIGKTAADRSLSPAFSSDLTDESSYIHRFVRDKSKVKLHEVVKRAAMEVDDVLHSPKIRAEATGRFIVPRSSAGFDTFFPEDLSTPSGPASASAVQFIPGRSERNIYRTVKLCGLPSTVMMKGLLDRVRGGMVVDVKLLDTATMTGGKTALVTFLREHAAMAYEEFAQDHSLDFDGAVAQITVINTPTWPIPMKLRKNIQALSYTRCLEIQNFPRNVLPSALKQELAVSPVLKYNGLESMSMSGDGTLGLRFSSVKFAVRASAMFGLKPRYRKCSVRFAPDPCAQPLETLLEVLKPEPNGAVEASTTPTNNTDPQMGSSRGWKDSRNEIGLVNEVGLLASVNVDPELTAMDKELSKPTKIELKSQPQTLRGQGAEIEH</sequence>
<protein>
    <submittedName>
        <fullName evidence="3">Uncharacterized protein</fullName>
    </submittedName>
</protein>
<name>A0ABR4AKD0_9LECA</name>
<keyword evidence="4" id="KW-1185">Reference proteome</keyword>
<keyword evidence="1" id="KW-0175">Coiled coil</keyword>
<evidence type="ECO:0000313" key="4">
    <source>
        <dbReference type="Proteomes" id="UP001590950"/>
    </source>
</evidence>